<dbReference type="NCBIfam" id="TIGR02516">
    <property type="entry name" value="type_III_yscC"/>
    <property type="match status" value="1"/>
</dbReference>
<dbReference type="GO" id="GO:0009279">
    <property type="term" value="C:cell outer membrane"/>
    <property type="evidence" value="ECO:0007669"/>
    <property type="project" value="UniProtKB-SubCell"/>
</dbReference>
<protein>
    <submittedName>
        <fullName evidence="9">EscC/YscC/HrcC family type III secretion system outer membrane ring protein</fullName>
    </submittedName>
</protein>
<keyword evidence="2 6" id="KW-0732">Signal</keyword>
<dbReference type="InterPro" id="IPR050810">
    <property type="entry name" value="Bact_Secretion_Sys_Channel"/>
</dbReference>
<dbReference type="OrthoDB" id="9775455at2"/>
<evidence type="ECO:0000256" key="3">
    <source>
        <dbReference type="RuleBase" id="RU004003"/>
    </source>
</evidence>
<feature type="chain" id="PRO_5021807043" evidence="6">
    <location>
        <begin position="30"/>
        <end position="693"/>
    </location>
</feature>
<name>A0A512MAG3_9BACT</name>
<dbReference type="InterPro" id="IPR003522">
    <property type="entry name" value="T3SS_OM_pore_YscC"/>
</dbReference>
<dbReference type="Pfam" id="PF00263">
    <property type="entry name" value="Secretin"/>
    <property type="match status" value="1"/>
</dbReference>
<dbReference type="PRINTS" id="PR01337">
    <property type="entry name" value="TYPE3OMGPROT"/>
</dbReference>
<evidence type="ECO:0000313" key="9">
    <source>
        <dbReference type="EMBL" id="GEP43722.1"/>
    </source>
</evidence>
<dbReference type="PANTHER" id="PTHR30332:SF5">
    <property type="entry name" value="SPI-1 TYPE 3 SECRETION SYSTEM SECRETIN"/>
    <property type="match status" value="1"/>
</dbReference>
<feature type="region of interest" description="Disordered" evidence="5">
    <location>
        <begin position="263"/>
        <end position="303"/>
    </location>
</feature>
<evidence type="ECO:0000259" key="7">
    <source>
        <dbReference type="Pfam" id="PF00263"/>
    </source>
</evidence>
<organism evidence="9 10">
    <name type="scientific">Brevifollis gellanilyticus</name>
    <dbReference type="NCBI Taxonomy" id="748831"/>
    <lineage>
        <taxon>Bacteria</taxon>
        <taxon>Pseudomonadati</taxon>
        <taxon>Verrucomicrobiota</taxon>
        <taxon>Verrucomicrobiia</taxon>
        <taxon>Verrucomicrobiales</taxon>
        <taxon>Verrucomicrobiaceae</taxon>
    </lineage>
</organism>
<dbReference type="GO" id="GO:0009306">
    <property type="term" value="P:protein secretion"/>
    <property type="evidence" value="ECO:0007669"/>
    <property type="project" value="InterPro"/>
</dbReference>
<dbReference type="Proteomes" id="UP000321577">
    <property type="component" value="Unassembled WGS sequence"/>
</dbReference>
<keyword evidence="10" id="KW-1185">Reference proteome</keyword>
<dbReference type="InterPro" id="IPR038591">
    <property type="entry name" value="NolW-like_sf"/>
</dbReference>
<dbReference type="Gene3D" id="3.55.50.30">
    <property type="match status" value="1"/>
</dbReference>
<comment type="subcellular location">
    <subcellularLocation>
        <location evidence="1 4">Cell outer membrane</location>
    </subcellularLocation>
</comment>
<gene>
    <name evidence="9" type="primary">sctC</name>
    <name evidence="9" type="ORF">BGE01nite_30130</name>
</gene>
<keyword evidence="4" id="KW-0813">Transport</keyword>
<feature type="domain" description="Type II/III secretion system secretin-like" evidence="7">
    <location>
        <begin position="426"/>
        <end position="584"/>
    </location>
</feature>
<sequence>MLMNLSRSSLIITSLACMLAGSLLSPLQAQEYDRVPWRTRRVSFTPQQRSVRDLLKDFATSQNLPLTLSDQVRGVTSGTFTNVETEKFLDLLCEAHDLVWFYDGVRMIIESTDEVLSRPLSLPFVTPLALQDVLFSVGYASGPKGRQFQVKPGHRDGVLLLVGGPQFILATEALARDLDTQENRRVNEQITVRTFRLNYASAGDITVNSGNNNRVIPGVVRSLQNLMANQIPGSPLSAGVEDTDNRVTRPGLRGSGLAAIGNPNAGAPVKPFNPYDPAGSQQAAQGAAPGGRQAADPSDPRSPMIVADSRLNAVLVRDVAARMPLYEELIKMLDVPTKAIEITAAIVDIDSDNLRNVGIELLGLGKKGNDRGRIGFDADRGIFDAVNTQGQVPSFFDSANLARGVGLNATALISAGGYELLTRLRAIEQVGAGQIVSSPSVLTMENVQAVIRTDEKVYVRVEGNLQVDLFDVTTGVQLRVTPTIVKAGNLNDFRLQIDITDGSFSDTRVDDIPSTRESAITTQAMVPENKTLLLGGYSVERRSRNTRQVPLLSKVPGLGKLFSRNERNHERTQRFFFITPRIVDMRKEATDPADYTTTSGNDLALPSYLSSDQLSRDKVEDLARRLAAGNHSAMHEETISGKRPNPLLPPLSDTPRALPASEPLYETYDGITPPPSATPAPTKRPIPSYMPRR</sequence>
<feature type="compositionally biased region" description="Pro residues" evidence="5">
    <location>
        <begin position="672"/>
        <end position="684"/>
    </location>
</feature>
<dbReference type="Pfam" id="PF03958">
    <property type="entry name" value="Secretin_N"/>
    <property type="match status" value="1"/>
</dbReference>
<feature type="domain" description="NolW-like" evidence="8">
    <location>
        <begin position="192"/>
        <end position="337"/>
    </location>
</feature>
<dbReference type="AlphaFoldDB" id="A0A512MAG3"/>
<reference evidence="9 10" key="1">
    <citation type="submission" date="2019-07" db="EMBL/GenBank/DDBJ databases">
        <title>Whole genome shotgun sequence of Brevifollis gellanilyticus NBRC 108608.</title>
        <authorList>
            <person name="Hosoyama A."/>
            <person name="Uohara A."/>
            <person name="Ohji S."/>
            <person name="Ichikawa N."/>
        </authorList>
    </citation>
    <scope>NUCLEOTIDE SEQUENCE [LARGE SCALE GENOMIC DNA]</scope>
    <source>
        <strain evidence="9 10">NBRC 108608</strain>
    </source>
</reference>
<feature type="region of interest" description="Disordered" evidence="5">
    <location>
        <begin position="630"/>
        <end position="693"/>
    </location>
</feature>
<proteinExistence type="inferred from homology"/>
<dbReference type="InterPro" id="IPR005644">
    <property type="entry name" value="NolW-like"/>
</dbReference>
<evidence type="ECO:0000256" key="2">
    <source>
        <dbReference type="ARBA" id="ARBA00022729"/>
    </source>
</evidence>
<dbReference type="EMBL" id="BKAG01000020">
    <property type="protein sequence ID" value="GEP43722.1"/>
    <property type="molecule type" value="Genomic_DNA"/>
</dbReference>
<feature type="signal peptide" evidence="6">
    <location>
        <begin position="1"/>
        <end position="29"/>
    </location>
</feature>
<evidence type="ECO:0000256" key="4">
    <source>
        <dbReference type="RuleBase" id="RU004004"/>
    </source>
</evidence>
<comment type="caution">
    <text evidence="9">The sequence shown here is derived from an EMBL/GenBank/DDBJ whole genome shotgun (WGS) entry which is preliminary data.</text>
</comment>
<evidence type="ECO:0000256" key="5">
    <source>
        <dbReference type="SAM" id="MobiDB-lite"/>
    </source>
</evidence>
<accession>A0A512MAG3</accession>
<dbReference type="Gene3D" id="3.30.1370.120">
    <property type="match status" value="1"/>
</dbReference>
<comment type="similarity">
    <text evidence="3">Belongs to the bacterial secretin family.</text>
</comment>
<dbReference type="InterPro" id="IPR004846">
    <property type="entry name" value="T2SS/T3SS_dom"/>
</dbReference>
<evidence type="ECO:0000256" key="1">
    <source>
        <dbReference type="ARBA" id="ARBA00004442"/>
    </source>
</evidence>
<dbReference type="GO" id="GO:0015627">
    <property type="term" value="C:type II protein secretion system complex"/>
    <property type="evidence" value="ECO:0007669"/>
    <property type="project" value="TreeGrafter"/>
</dbReference>
<evidence type="ECO:0000313" key="10">
    <source>
        <dbReference type="Proteomes" id="UP000321577"/>
    </source>
</evidence>
<dbReference type="PANTHER" id="PTHR30332">
    <property type="entry name" value="PROBABLE GENERAL SECRETION PATHWAY PROTEIN D"/>
    <property type="match status" value="1"/>
</dbReference>
<feature type="compositionally biased region" description="Low complexity" evidence="5">
    <location>
        <begin position="278"/>
        <end position="295"/>
    </location>
</feature>
<evidence type="ECO:0000259" key="8">
    <source>
        <dbReference type="Pfam" id="PF03958"/>
    </source>
</evidence>
<evidence type="ECO:0000256" key="6">
    <source>
        <dbReference type="SAM" id="SignalP"/>
    </source>
</evidence>